<organism evidence="1 2">
    <name type="scientific">Bradyrhizobium uaiense</name>
    <dbReference type="NCBI Taxonomy" id="2594946"/>
    <lineage>
        <taxon>Bacteria</taxon>
        <taxon>Pseudomonadati</taxon>
        <taxon>Pseudomonadota</taxon>
        <taxon>Alphaproteobacteria</taxon>
        <taxon>Hyphomicrobiales</taxon>
        <taxon>Nitrobacteraceae</taxon>
        <taxon>Bradyrhizobium</taxon>
    </lineage>
</organism>
<evidence type="ECO:0000313" key="1">
    <source>
        <dbReference type="EMBL" id="NEU97276.1"/>
    </source>
</evidence>
<dbReference type="RefSeq" id="WP_163154567.1">
    <property type="nucleotide sequence ID" value="NZ_VKHP01000054.1"/>
</dbReference>
<name>A0A6P1BFH5_9BRAD</name>
<comment type="caution">
    <text evidence="1">The sequence shown here is derived from an EMBL/GenBank/DDBJ whole genome shotgun (WGS) entry which is preliminary data.</text>
</comment>
<gene>
    <name evidence="1" type="ORF">FNJ47_15890</name>
</gene>
<dbReference type="AlphaFoldDB" id="A0A6P1BFH5"/>
<keyword evidence="2" id="KW-1185">Reference proteome</keyword>
<sequence>MLCPYALDRRWLRDRADTPWYPTMRLFRQDRPQAWERVPARMSDELARLAGGERELLLPAPLAR</sequence>
<proteinExistence type="predicted"/>
<protein>
    <submittedName>
        <fullName evidence="1">Uncharacterized protein</fullName>
    </submittedName>
</protein>
<dbReference type="Proteomes" id="UP000468531">
    <property type="component" value="Unassembled WGS sequence"/>
</dbReference>
<dbReference type="EMBL" id="VKHP01000054">
    <property type="protein sequence ID" value="NEU97276.1"/>
    <property type="molecule type" value="Genomic_DNA"/>
</dbReference>
<accession>A0A6P1BFH5</accession>
<reference evidence="1 2" key="1">
    <citation type="journal article" date="2020" name="Arch. Microbiol.">
        <title>Bradyrhizobium uaiense sp. nov., a new highly efficient cowpea symbiont.</title>
        <authorList>
            <person name="Cabral Michel D."/>
            <person name="Azarias Guimaraes A."/>
            <person name="Martins da Costa E."/>
            <person name="Soares de Carvalho T."/>
            <person name="Balsanelli E."/>
            <person name="Willems A."/>
            <person name="Maltempi de Souza E."/>
            <person name="de Souza Moreira F.M."/>
        </authorList>
    </citation>
    <scope>NUCLEOTIDE SEQUENCE [LARGE SCALE GENOMIC DNA]</scope>
    <source>
        <strain evidence="1 2">UFLA 03-164</strain>
    </source>
</reference>
<evidence type="ECO:0000313" key="2">
    <source>
        <dbReference type="Proteomes" id="UP000468531"/>
    </source>
</evidence>